<keyword evidence="3" id="KW-0732">Signal</keyword>
<dbReference type="EMBL" id="QSCO01000004">
    <property type="protein sequence ID" value="RGY08913.1"/>
    <property type="molecule type" value="Genomic_DNA"/>
</dbReference>
<evidence type="ECO:0000259" key="6">
    <source>
        <dbReference type="Pfam" id="PF07980"/>
    </source>
</evidence>
<dbReference type="InterPro" id="IPR012944">
    <property type="entry name" value="SusD_RagB_dom"/>
</dbReference>
<gene>
    <name evidence="7" type="ORF">DXA53_03420</name>
</gene>
<comment type="caution">
    <text evidence="7">The sequence shown here is derived from an EMBL/GenBank/DDBJ whole genome shotgun (WGS) entry which is preliminary data.</text>
</comment>
<organism evidence="7 8">
    <name type="scientific">Odoribacter splanchnicus</name>
    <dbReference type="NCBI Taxonomy" id="28118"/>
    <lineage>
        <taxon>Bacteria</taxon>
        <taxon>Pseudomonadati</taxon>
        <taxon>Bacteroidota</taxon>
        <taxon>Bacteroidia</taxon>
        <taxon>Bacteroidales</taxon>
        <taxon>Odoribacteraceae</taxon>
        <taxon>Odoribacter</taxon>
    </lineage>
</organism>
<proteinExistence type="inferred from homology"/>
<evidence type="ECO:0000256" key="4">
    <source>
        <dbReference type="ARBA" id="ARBA00023136"/>
    </source>
</evidence>
<feature type="domain" description="RagB/SusD" evidence="6">
    <location>
        <begin position="127"/>
        <end position="231"/>
    </location>
</feature>
<dbReference type="RefSeq" id="WP_118103029.1">
    <property type="nucleotide sequence ID" value="NZ_JAQMRF010000006.1"/>
</dbReference>
<protein>
    <submittedName>
        <fullName evidence="7">RagB/SusD family nutrient uptake outer membrane protein</fullName>
    </submittedName>
</protein>
<evidence type="ECO:0000313" key="8">
    <source>
        <dbReference type="Proteomes" id="UP000284434"/>
    </source>
</evidence>
<sequence length="269" mass="31083">MDGAGILLLKSIHDLHLRDYDCHIERTVTAKEMVGVNNRGLELIPEYEELYLPNLNALDYSGNVPISDSFYQLFDKENDARWIHFYNDYKTLDFASGILHTIEVEGQTVRNCIKWSDQQWLKPAWCHTYSRFYYGTCSIIGMTTAEMYLIKAECLARSGKTGEAAELLKMLRRTRFMNENAANNIGGNVQDILDERMREMGAEWRFFDIKRLNGAENAGIAIRRKILSDITDPNSVTELVITPDDPRWALPFNPQEAENMGWRQNEGWE</sequence>
<dbReference type="AlphaFoldDB" id="A0A413IEP8"/>
<comment type="subcellular location">
    <subcellularLocation>
        <location evidence="1">Cell outer membrane</location>
    </subcellularLocation>
</comment>
<evidence type="ECO:0000256" key="5">
    <source>
        <dbReference type="ARBA" id="ARBA00023237"/>
    </source>
</evidence>
<dbReference type="SUPFAM" id="SSF48452">
    <property type="entry name" value="TPR-like"/>
    <property type="match status" value="1"/>
</dbReference>
<keyword evidence="4" id="KW-0472">Membrane</keyword>
<dbReference type="InterPro" id="IPR011990">
    <property type="entry name" value="TPR-like_helical_dom_sf"/>
</dbReference>
<accession>A0A413IEP8</accession>
<evidence type="ECO:0000256" key="1">
    <source>
        <dbReference type="ARBA" id="ARBA00004442"/>
    </source>
</evidence>
<reference evidence="7 8" key="1">
    <citation type="submission" date="2018-08" db="EMBL/GenBank/DDBJ databases">
        <title>A genome reference for cultivated species of the human gut microbiota.</title>
        <authorList>
            <person name="Zou Y."/>
            <person name="Xue W."/>
            <person name="Luo G."/>
        </authorList>
    </citation>
    <scope>NUCLEOTIDE SEQUENCE [LARGE SCALE GENOMIC DNA]</scope>
    <source>
        <strain evidence="7 8">OF03-11</strain>
    </source>
</reference>
<dbReference type="GO" id="GO:0009279">
    <property type="term" value="C:cell outer membrane"/>
    <property type="evidence" value="ECO:0007669"/>
    <property type="project" value="UniProtKB-SubCell"/>
</dbReference>
<dbReference type="Gene3D" id="1.25.40.390">
    <property type="match status" value="1"/>
</dbReference>
<comment type="similarity">
    <text evidence="2">Belongs to the SusD family.</text>
</comment>
<name>A0A413IEP8_9BACT</name>
<dbReference type="Proteomes" id="UP000284434">
    <property type="component" value="Unassembled WGS sequence"/>
</dbReference>
<keyword evidence="5" id="KW-0998">Cell outer membrane</keyword>
<evidence type="ECO:0000256" key="3">
    <source>
        <dbReference type="ARBA" id="ARBA00022729"/>
    </source>
</evidence>
<dbReference type="Pfam" id="PF07980">
    <property type="entry name" value="SusD_RagB"/>
    <property type="match status" value="1"/>
</dbReference>
<evidence type="ECO:0000313" key="7">
    <source>
        <dbReference type="EMBL" id="RGY08913.1"/>
    </source>
</evidence>
<evidence type="ECO:0000256" key="2">
    <source>
        <dbReference type="ARBA" id="ARBA00006275"/>
    </source>
</evidence>